<evidence type="ECO:0000313" key="2">
    <source>
        <dbReference type="EMBL" id="KAK4457381.1"/>
    </source>
</evidence>
<dbReference type="Proteomes" id="UP001321749">
    <property type="component" value="Unassembled WGS sequence"/>
</dbReference>
<evidence type="ECO:0000313" key="3">
    <source>
        <dbReference type="Proteomes" id="UP001321749"/>
    </source>
</evidence>
<name>A0AAV9HBW8_9PEZI</name>
<accession>A0AAV9HBW8</accession>
<dbReference type="EMBL" id="MU865119">
    <property type="protein sequence ID" value="KAK4457381.1"/>
    <property type="molecule type" value="Genomic_DNA"/>
</dbReference>
<comment type="caution">
    <text evidence="2">The sequence shown here is derived from an EMBL/GenBank/DDBJ whole genome shotgun (WGS) entry which is preliminary data.</text>
</comment>
<gene>
    <name evidence="2" type="ORF">QBC42DRAFT_279275</name>
</gene>
<organism evidence="2 3">
    <name type="scientific">Cladorrhinum samala</name>
    <dbReference type="NCBI Taxonomy" id="585594"/>
    <lineage>
        <taxon>Eukaryota</taxon>
        <taxon>Fungi</taxon>
        <taxon>Dikarya</taxon>
        <taxon>Ascomycota</taxon>
        <taxon>Pezizomycotina</taxon>
        <taxon>Sordariomycetes</taxon>
        <taxon>Sordariomycetidae</taxon>
        <taxon>Sordariales</taxon>
        <taxon>Podosporaceae</taxon>
        <taxon>Cladorrhinum</taxon>
    </lineage>
</organism>
<sequence length="210" mass="23037">MPEDLRRTVARSNLQKDGGKSKPFGGGNRLTGDAWAKAWLAGVAANRNRSVPRFPVIIGQDTMFGTAKELTKFLNITPVDSLTETKAAVVDLGTWDYTTQANNKEPADAEKPYLISDVSLGQLHDLEDCTEGESIIIWFRGERRSAWLPRSLQAGRGEGGGSSGPELEAAKITNQEEEDGEREKRFGGAQETNPNRRVIRSLRDLGIPLD</sequence>
<protein>
    <submittedName>
        <fullName evidence="2">Uncharacterized protein</fullName>
    </submittedName>
</protein>
<feature type="region of interest" description="Disordered" evidence="1">
    <location>
        <begin position="152"/>
        <end position="210"/>
    </location>
</feature>
<keyword evidence="3" id="KW-1185">Reference proteome</keyword>
<reference evidence="2" key="2">
    <citation type="submission" date="2023-06" db="EMBL/GenBank/DDBJ databases">
        <authorList>
            <consortium name="Lawrence Berkeley National Laboratory"/>
            <person name="Mondo S.J."/>
            <person name="Hensen N."/>
            <person name="Bonometti L."/>
            <person name="Westerberg I."/>
            <person name="Brannstrom I.O."/>
            <person name="Guillou S."/>
            <person name="Cros-Aarteil S."/>
            <person name="Calhoun S."/>
            <person name="Haridas S."/>
            <person name="Kuo A."/>
            <person name="Pangilinan J."/>
            <person name="Riley R."/>
            <person name="Labutti K."/>
            <person name="Andreopoulos B."/>
            <person name="Lipzen A."/>
            <person name="Chen C."/>
            <person name="Yanf M."/>
            <person name="Daum C."/>
            <person name="Ng V."/>
            <person name="Clum A."/>
            <person name="Steindorff A."/>
            <person name="Ohm R."/>
            <person name="Martin F."/>
            <person name="Silar P."/>
            <person name="Natvig D."/>
            <person name="Lalanne C."/>
            <person name="Gautier V."/>
            <person name="Ament-Velasquez S.L."/>
            <person name="Kruys A."/>
            <person name="Hutchinson M.I."/>
            <person name="Powell A.J."/>
            <person name="Barry K."/>
            <person name="Miller A.N."/>
            <person name="Grigoriev I.V."/>
            <person name="Debuchy R."/>
            <person name="Gladieux P."/>
            <person name="Thoren M.H."/>
            <person name="Johannesson H."/>
        </authorList>
    </citation>
    <scope>NUCLEOTIDE SEQUENCE</scope>
    <source>
        <strain evidence="2">PSN324</strain>
    </source>
</reference>
<reference evidence="2" key="1">
    <citation type="journal article" date="2023" name="Mol. Phylogenet. Evol.">
        <title>Genome-scale phylogeny and comparative genomics of the fungal order Sordariales.</title>
        <authorList>
            <person name="Hensen N."/>
            <person name="Bonometti L."/>
            <person name="Westerberg I."/>
            <person name="Brannstrom I.O."/>
            <person name="Guillou S."/>
            <person name="Cros-Aarteil S."/>
            <person name="Calhoun S."/>
            <person name="Haridas S."/>
            <person name="Kuo A."/>
            <person name="Mondo S."/>
            <person name="Pangilinan J."/>
            <person name="Riley R."/>
            <person name="LaButti K."/>
            <person name="Andreopoulos B."/>
            <person name="Lipzen A."/>
            <person name="Chen C."/>
            <person name="Yan M."/>
            <person name="Daum C."/>
            <person name="Ng V."/>
            <person name="Clum A."/>
            <person name="Steindorff A."/>
            <person name="Ohm R.A."/>
            <person name="Martin F."/>
            <person name="Silar P."/>
            <person name="Natvig D.O."/>
            <person name="Lalanne C."/>
            <person name="Gautier V."/>
            <person name="Ament-Velasquez S.L."/>
            <person name="Kruys A."/>
            <person name="Hutchinson M.I."/>
            <person name="Powell A.J."/>
            <person name="Barry K."/>
            <person name="Miller A.N."/>
            <person name="Grigoriev I.V."/>
            <person name="Debuchy R."/>
            <person name="Gladieux P."/>
            <person name="Hiltunen Thoren M."/>
            <person name="Johannesson H."/>
        </authorList>
    </citation>
    <scope>NUCLEOTIDE SEQUENCE</scope>
    <source>
        <strain evidence="2">PSN324</strain>
    </source>
</reference>
<dbReference type="AlphaFoldDB" id="A0AAV9HBW8"/>
<feature type="region of interest" description="Disordered" evidence="1">
    <location>
        <begin position="1"/>
        <end position="28"/>
    </location>
</feature>
<proteinExistence type="predicted"/>
<evidence type="ECO:0000256" key="1">
    <source>
        <dbReference type="SAM" id="MobiDB-lite"/>
    </source>
</evidence>